<evidence type="ECO:0000313" key="3">
    <source>
        <dbReference type="Proteomes" id="UP001055108"/>
    </source>
</evidence>
<dbReference type="EMBL" id="BPQM01000064">
    <property type="protein sequence ID" value="GJD79589.1"/>
    <property type="molecule type" value="Genomic_DNA"/>
</dbReference>
<protein>
    <recommendedName>
        <fullName evidence="4">Secreted protein</fullName>
    </recommendedName>
</protein>
<dbReference type="RefSeq" id="WP_238303564.1">
    <property type="nucleotide sequence ID" value="NZ_BPQM01000064.1"/>
</dbReference>
<dbReference type="AlphaFoldDB" id="A0AA37MCI1"/>
<keyword evidence="3" id="KW-1185">Reference proteome</keyword>
<evidence type="ECO:0000256" key="1">
    <source>
        <dbReference type="SAM" id="SignalP"/>
    </source>
</evidence>
<feature type="chain" id="PRO_5041329255" description="Secreted protein" evidence="1">
    <location>
        <begin position="20"/>
        <end position="126"/>
    </location>
</feature>
<comment type="caution">
    <text evidence="2">The sequence shown here is derived from an EMBL/GenBank/DDBJ whole genome shotgun (WGS) entry which is preliminary data.</text>
</comment>
<proteinExistence type="predicted"/>
<name>A0AA37MCI1_9HYPH</name>
<reference evidence="2" key="2">
    <citation type="submission" date="2021-08" db="EMBL/GenBank/DDBJ databases">
        <authorList>
            <person name="Tani A."/>
            <person name="Ola A."/>
            <person name="Ogura Y."/>
            <person name="Katsura K."/>
            <person name="Hayashi T."/>
        </authorList>
    </citation>
    <scope>NUCLEOTIDE SEQUENCE</scope>
    <source>
        <strain evidence="2">NBRC 103626</strain>
    </source>
</reference>
<gene>
    <name evidence="2" type="ORF">NBEOAGPD_2818</name>
</gene>
<feature type="signal peptide" evidence="1">
    <location>
        <begin position="1"/>
        <end position="19"/>
    </location>
</feature>
<accession>A0AA37MCI1</accession>
<sequence length="126" mass="13480">MRSLVALLVLIGTVAPAAAEEGPWSAPSWYLGATERRGDVVLTTAMYVSPARGHSVVDLHCTRQDLRTKAVSRRRVRAAAQMAQGLWCGDGRALGRWCVDLREGAPLTWYGPTPCASGPAQFGTGD</sequence>
<keyword evidence="1" id="KW-0732">Signal</keyword>
<evidence type="ECO:0008006" key="4">
    <source>
        <dbReference type="Google" id="ProtNLM"/>
    </source>
</evidence>
<organism evidence="2 3">
    <name type="scientific">Methylobacterium gregans</name>
    <dbReference type="NCBI Taxonomy" id="374424"/>
    <lineage>
        <taxon>Bacteria</taxon>
        <taxon>Pseudomonadati</taxon>
        <taxon>Pseudomonadota</taxon>
        <taxon>Alphaproteobacteria</taxon>
        <taxon>Hyphomicrobiales</taxon>
        <taxon>Methylobacteriaceae</taxon>
        <taxon>Methylobacterium</taxon>
    </lineage>
</organism>
<reference evidence="2" key="1">
    <citation type="journal article" date="2016" name="Front. Microbiol.">
        <title>Genome Sequence of the Piezophilic, Mesophilic Sulfate-Reducing Bacterium Desulfovibrio indicus J2T.</title>
        <authorList>
            <person name="Cao J."/>
            <person name="Maignien L."/>
            <person name="Shao Z."/>
            <person name="Alain K."/>
            <person name="Jebbar M."/>
        </authorList>
    </citation>
    <scope>NUCLEOTIDE SEQUENCE</scope>
    <source>
        <strain evidence="2">NBRC 103626</strain>
    </source>
</reference>
<dbReference type="Proteomes" id="UP001055108">
    <property type="component" value="Unassembled WGS sequence"/>
</dbReference>
<evidence type="ECO:0000313" key="2">
    <source>
        <dbReference type="EMBL" id="GJD79589.1"/>
    </source>
</evidence>